<dbReference type="InterPro" id="IPR009081">
    <property type="entry name" value="PP-bd_ACP"/>
</dbReference>
<dbReference type="Proteomes" id="UP000583266">
    <property type="component" value="Unassembled WGS sequence"/>
</dbReference>
<dbReference type="InterPro" id="IPR057326">
    <property type="entry name" value="KR_dom"/>
</dbReference>
<organism evidence="6 7">
    <name type="scientific">Chitinophaga fulva</name>
    <dbReference type="NCBI Taxonomy" id="2728842"/>
    <lineage>
        <taxon>Bacteria</taxon>
        <taxon>Pseudomonadati</taxon>
        <taxon>Bacteroidota</taxon>
        <taxon>Chitinophagia</taxon>
        <taxon>Chitinophagales</taxon>
        <taxon>Chitinophagaceae</taxon>
        <taxon>Chitinophaga</taxon>
    </lineage>
</organism>
<evidence type="ECO:0000259" key="4">
    <source>
        <dbReference type="PROSITE" id="PS50075"/>
    </source>
</evidence>
<dbReference type="Pfam" id="PF00698">
    <property type="entry name" value="Acyl_transf_1"/>
    <property type="match status" value="1"/>
</dbReference>
<sequence length="1471" mass="161662">MMKTDTSTGLEIAIIGIGCRFPDADNWREYWRNLCEGHESVRFAEEVQPSENTADGKQVNAMVTLQGKDLFDYAFFDYSITEAALINPLHRVFHQCIWEALEDAGCNPDNTKMPVGLYAGACDDTNWKVYTLLERDARRVDDFTLSVINNRDYLSTLLAYKLNLKGPAININTACSTSLVAVNMACKALLTGETRIAIAGGVSMSSRIRDGYVYQQGMIYSEDGHCRAFDKDASGTIVGEGAGAVVLKRLKDAQADGDHIYAVIKGSAVNNDGNRKVGFTAPSVEGQMECIRKAQVMARVEPDSIGFVEAHGTGTRLGDPIEVAALNKAFNSSTSFRCALGAVKPNIGHLDTAAGIAGLIKAALTLKFRQIPPTINYKEPNPEINFKDGPFYVNTRLEKWESPDNKPRRAAVSSFGIGGTNAHVVLEEAPVRVADKEETENCHLLTLSARSEKTLQQYMKQLSDFLRIQSDINPADLAYTFQTGRRHFAFRKTMTFPDISGLSDNLRGSTGNTVPLTAKPKAIVFMFPGQGAQYLQMGKTLYDSLPVFREWMDKGFEIISTATGRELRAVLWSSGTDTNALHETSNTQPLLFLVEYALAKYLMSIGIRPDYMIGHSLGEWVAASLSGVFSFEDALKLIVERGRLMGSTAPGTMLGTALSREEAVPYLSDVVSLAAVNAPAQTVFSGATDALSALEAILKEKGVPCVRLRTSHAFHSYLQEPVLPVFRQHLEQVTMNKPVIPFIANTTGDFITDDMAVSPDYWAGQLVRPVLFASGVEQILARQPDTQFIETGPGQSLCGMLKTMGVTAHRMVNMMKQTRDTTGDLEVMMQGIGRLWEQGVEADWEHFYLKKRNKVCLPTYPFDAISFPAEVDTYGMLSDNRDLQPDARSNATADWCYQIQWRQSQGSAAARISMEEDTVVLCSNNDELDERILQSFRSKGATCIPVMQTAAEDTHKAVFVVDPLREDTYRQLFGSLDYSGEACTRVIYRWDKIPVDTPYQARAVYAALLNLVRGFVAVYPAAEMKLDVVVNGMFNVSGYEAVCPDKATIAGALRVISLEFSNITCRLIDMAESSTDTMDGVLKELLRPVTEREVAIRGIRRYVKSFEKIVPEQQLAAFKKGGTYLVTGAAGGMGQLLSVFLAEKYSANLVLVSRKALPDTNIRQLELAGAQVYNLVADVTAEITMQQGWQAAVSRFGGIHGILHTAGIPDKGGVILRRNDMDDQQVFAAKITGTQVLLRISQGHPMNFLVCFSSISAITGSFGEAGYVAANAWMDALAETNGHGYPVISLQWTALKETGMAVNSLEHLLPEEKQARLANAITNQEFITVLQQAISTGLSAVVISPYNVNRIVEKRALPPVREAVAAARLVRDRPLLSTPYTAPETATEKKMTIVLSAFTGIENIGSEDSFLDLGIDSLKSMMLMKELKSTFNVDFTLKQLLEYHTVSKLSSLIDEITFITNKTERTSKLTI</sequence>
<dbReference type="InterPro" id="IPR018201">
    <property type="entry name" value="Ketoacyl_synth_AS"/>
</dbReference>
<dbReference type="SUPFAM" id="SSF47336">
    <property type="entry name" value="ACP-like"/>
    <property type="match status" value="1"/>
</dbReference>
<keyword evidence="3" id="KW-0808">Transferase</keyword>
<dbReference type="SMART" id="SM00827">
    <property type="entry name" value="PKS_AT"/>
    <property type="match status" value="1"/>
</dbReference>
<dbReference type="CDD" id="cd08953">
    <property type="entry name" value="KR_2_SDR_x"/>
    <property type="match status" value="1"/>
</dbReference>
<dbReference type="InterPro" id="IPR016039">
    <property type="entry name" value="Thiolase-like"/>
</dbReference>
<dbReference type="EMBL" id="JABBGC010000001">
    <property type="protein sequence ID" value="NML37854.1"/>
    <property type="molecule type" value="Genomic_DNA"/>
</dbReference>
<reference evidence="6 7" key="1">
    <citation type="submission" date="2020-04" db="EMBL/GenBank/DDBJ databases">
        <title>Chitinophaga sp. G-6-1-13 sp. nov., isolated from soil.</title>
        <authorList>
            <person name="Dahal R.H."/>
            <person name="Chaudhary D.K."/>
        </authorList>
    </citation>
    <scope>NUCLEOTIDE SEQUENCE [LARGE SCALE GENOMIC DNA]</scope>
    <source>
        <strain evidence="6 7">G-6-1-13</strain>
    </source>
</reference>
<dbReference type="Gene3D" id="3.40.366.10">
    <property type="entry name" value="Malonyl-Coenzyme A Acyl Carrier Protein, domain 2"/>
    <property type="match status" value="1"/>
</dbReference>
<dbReference type="InterPro" id="IPR049490">
    <property type="entry name" value="C883_1060-like_KR_N"/>
</dbReference>
<dbReference type="PANTHER" id="PTHR43775">
    <property type="entry name" value="FATTY ACID SYNTHASE"/>
    <property type="match status" value="1"/>
</dbReference>
<dbReference type="SUPFAM" id="SSF51735">
    <property type="entry name" value="NAD(P)-binding Rossmann-fold domains"/>
    <property type="match status" value="2"/>
</dbReference>
<dbReference type="PROSITE" id="PS50075">
    <property type="entry name" value="CARRIER"/>
    <property type="match status" value="1"/>
</dbReference>
<dbReference type="InterPro" id="IPR016035">
    <property type="entry name" value="Acyl_Trfase/lysoPLipase"/>
</dbReference>
<comment type="caution">
    <text evidence="6">The sequence shown here is derived from an EMBL/GenBank/DDBJ whole genome shotgun (WGS) entry which is preliminary data.</text>
</comment>
<dbReference type="Pfam" id="PF00109">
    <property type="entry name" value="ketoacyl-synt"/>
    <property type="match status" value="1"/>
</dbReference>
<dbReference type="InterPro" id="IPR016036">
    <property type="entry name" value="Malonyl_transacylase_ACP-bd"/>
</dbReference>
<evidence type="ECO:0000256" key="2">
    <source>
        <dbReference type="ARBA" id="ARBA00022553"/>
    </source>
</evidence>
<dbReference type="PANTHER" id="PTHR43775:SF51">
    <property type="entry name" value="INACTIVE PHENOLPHTHIOCEROL SYNTHESIS POLYKETIDE SYNTHASE TYPE I PKS1-RELATED"/>
    <property type="match status" value="1"/>
</dbReference>
<dbReference type="InterPro" id="IPR032821">
    <property type="entry name" value="PKS_assoc"/>
</dbReference>
<dbReference type="SUPFAM" id="SSF55048">
    <property type="entry name" value="Probable ACP-binding domain of malonyl-CoA ACP transacylase"/>
    <property type="match status" value="1"/>
</dbReference>
<dbReference type="Pfam" id="PF00550">
    <property type="entry name" value="PP-binding"/>
    <property type="match status" value="1"/>
</dbReference>
<feature type="domain" description="Ketosynthase family 3 (KS3)" evidence="5">
    <location>
        <begin position="9"/>
        <end position="428"/>
    </location>
</feature>
<dbReference type="Gene3D" id="3.30.70.250">
    <property type="entry name" value="Malonyl-CoA ACP transacylase, ACP-binding"/>
    <property type="match status" value="1"/>
</dbReference>
<dbReference type="Pfam" id="PF08659">
    <property type="entry name" value="KR"/>
    <property type="match status" value="1"/>
</dbReference>
<dbReference type="InterPro" id="IPR014030">
    <property type="entry name" value="Ketoacyl_synth_N"/>
</dbReference>
<name>A0A848GHB6_9BACT</name>
<dbReference type="InterPro" id="IPR013968">
    <property type="entry name" value="PKS_KR"/>
</dbReference>
<dbReference type="SUPFAM" id="SSF53901">
    <property type="entry name" value="Thiolase-like"/>
    <property type="match status" value="1"/>
</dbReference>
<evidence type="ECO:0000259" key="5">
    <source>
        <dbReference type="PROSITE" id="PS52004"/>
    </source>
</evidence>
<evidence type="ECO:0000313" key="7">
    <source>
        <dbReference type="Proteomes" id="UP000583266"/>
    </source>
</evidence>
<dbReference type="SMART" id="SM00822">
    <property type="entry name" value="PKS_KR"/>
    <property type="match status" value="1"/>
</dbReference>
<dbReference type="SMART" id="SM00825">
    <property type="entry name" value="PKS_KS"/>
    <property type="match status" value="1"/>
</dbReference>
<dbReference type="Gene3D" id="3.40.47.10">
    <property type="match status" value="1"/>
</dbReference>
<accession>A0A848GHB6</accession>
<evidence type="ECO:0000256" key="1">
    <source>
        <dbReference type="ARBA" id="ARBA00022450"/>
    </source>
</evidence>
<dbReference type="Pfam" id="PF02801">
    <property type="entry name" value="Ketoacyl-synt_C"/>
    <property type="match status" value="1"/>
</dbReference>
<dbReference type="Gene3D" id="3.40.50.720">
    <property type="entry name" value="NAD(P)-binding Rossmann-like Domain"/>
    <property type="match status" value="1"/>
</dbReference>
<feature type="domain" description="Carrier" evidence="4">
    <location>
        <begin position="1382"/>
        <end position="1457"/>
    </location>
</feature>
<dbReference type="InterPro" id="IPR036736">
    <property type="entry name" value="ACP-like_sf"/>
</dbReference>
<dbReference type="InterPro" id="IPR050091">
    <property type="entry name" value="PKS_NRPS_Biosynth_Enz"/>
</dbReference>
<dbReference type="InterPro" id="IPR036291">
    <property type="entry name" value="NAD(P)-bd_dom_sf"/>
</dbReference>
<dbReference type="SUPFAM" id="SSF52151">
    <property type="entry name" value="FabD/lysophospholipase-like"/>
    <property type="match status" value="1"/>
</dbReference>
<dbReference type="InterPro" id="IPR014043">
    <property type="entry name" value="Acyl_transferase_dom"/>
</dbReference>
<dbReference type="PROSITE" id="PS52004">
    <property type="entry name" value="KS3_2"/>
    <property type="match status" value="1"/>
</dbReference>
<dbReference type="InterPro" id="IPR014031">
    <property type="entry name" value="Ketoacyl_synth_C"/>
</dbReference>
<keyword evidence="2" id="KW-0597">Phosphoprotein</keyword>
<evidence type="ECO:0000256" key="3">
    <source>
        <dbReference type="ARBA" id="ARBA00022679"/>
    </source>
</evidence>
<dbReference type="Gene3D" id="1.10.1200.10">
    <property type="entry name" value="ACP-like"/>
    <property type="match status" value="1"/>
</dbReference>
<dbReference type="PROSITE" id="PS00606">
    <property type="entry name" value="KS3_1"/>
    <property type="match status" value="1"/>
</dbReference>
<dbReference type="GO" id="GO:0004315">
    <property type="term" value="F:3-oxoacyl-[acyl-carrier-protein] synthase activity"/>
    <property type="evidence" value="ECO:0007669"/>
    <property type="project" value="InterPro"/>
</dbReference>
<keyword evidence="1" id="KW-0596">Phosphopantetheine</keyword>
<dbReference type="InterPro" id="IPR020841">
    <property type="entry name" value="PKS_Beta-ketoAc_synthase_dom"/>
</dbReference>
<dbReference type="Pfam" id="PF21394">
    <property type="entry name" value="Beta-ketacyl_N"/>
    <property type="match status" value="1"/>
</dbReference>
<evidence type="ECO:0000313" key="6">
    <source>
        <dbReference type="EMBL" id="NML37854.1"/>
    </source>
</evidence>
<keyword evidence="7" id="KW-1185">Reference proteome</keyword>
<dbReference type="RefSeq" id="WP_169224894.1">
    <property type="nucleotide sequence ID" value="NZ_JABBGC010000001.1"/>
</dbReference>
<dbReference type="CDD" id="cd00833">
    <property type="entry name" value="PKS"/>
    <property type="match status" value="1"/>
</dbReference>
<dbReference type="InterPro" id="IPR001227">
    <property type="entry name" value="Ac_transferase_dom_sf"/>
</dbReference>
<proteinExistence type="predicted"/>
<dbReference type="GO" id="GO:0006633">
    <property type="term" value="P:fatty acid biosynthetic process"/>
    <property type="evidence" value="ECO:0007669"/>
    <property type="project" value="InterPro"/>
</dbReference>
<dbReference type="Gene3D" id="3.30.70.3290">
    <property type="match status" value="1"/>
</dbReference>
<dbReference type="GO" id="GO:0004312">
    <property type="term" value="F:fatty acid synthase activity"/>
    <property type="evidence" value="ECO:0007669"/>
    <property type="project" value="TreeGrafter"/>
</dbReference>
<gene>
    <name evidence="6" type="ORF">HHL17_11675</name>
</gene>
<protein>
    <submittedName>
        <fullName evidence="6">SDR family NAD(P)-dependent oxidoreductase</fullName>
    </submittedName>
</protein>
<dbReference type="Pfam" id="PF16197">
    <property type="entry name" value="KAsynt_C_assoc"/>
    <property type="match status" value="1"/>
</dbReference>